<dbReference type="PATRIC" id="fig|1705561.3.peg.345"/>
<keyword evidence="5 7" id="KW-1133">Transmembrane helix</keyword>
<accession>A0A0N0C685</accession>
<dbReference type="AlphaFoldDB" id="A0A0N0C685"/>
<reference evidence="9 10" key="1">
    <citation type="submission" date="2015-08" db="EMBL/GenBank/DDBJ databases">
        <title>Draft genome sequence of cellulolytic and xylanolytic Paenibacillus sp. A59, isolated from a decaying forest soil from Patagonia, Argentina.</title>
        <authorList>
            <person name="Ghio S."/>
            <person name="Caceres A.M."/>
            <person name="Talia P."/>
            <person name="Grasso D."/>
            <person name="Campos E."/>
        </authorList>
    </citation>
    <scope>NUCLEOTIDE SEQUENCE [LARGE SCALE GENOMIC DNA]</scope>
    <source>
        <strain evidence="9 10">A59</strain>
    </source>
</reference>
<dbReference type="Pfam" id="PF02308">
    <property type="entry name" value="MgtC"/>
    <property type="match status" value="1"/>
</dbReference>
<evidence type="ECO:0000256" key="2">
    <source>
        <dbReference type="ARBA" id="ARBA00009298"/>
    </source>
</evidence>
<sequence>MGNPWLIDEWHILLRLLLAMLLGGLVGLERERSNHAAGLRTHILVCLGSALIMMLSVYGFKDFANELNVRIDPARLATAVITGVGFLGAGTILFTGKSITGLTTAASIWVVAAIGLATGAGFFFASIVSTVLVLLNLWVFNKLELRYIRGNKLHVVTLHTLSEPGFLEQVSSFMEQEKIKIRKITVNEQDLAYAEMISVERKIEIVLHVYMPHEFSAVQLVSKLRQWEHVTKVSVE</sequence>
<evidence type="ECO:0000256" key="4">
    <source>
        <dbReference type="ARBA" id="ARBA00022692"/>
    </source>
</evidence>
<gene>
    <name evidence="9" type="ORF">AMS66_00390</name>
</gene>
<feature type="transmembrane region" description="Helical" evidence="7">
    <location>
        <begin position="12"/>
        <end position="29"/>
    </location>
</feature>
<protein>
    <submittedName>
        <fullName evidence="9">Magnesium transporter MgtC</fullName>
    </submittedName>
</protein>
<dbReference type="InterPro" id="IPR049177">
    <property type="entry name" value="MgtC_SapB_SrpB_YhiD_N"/>
</dbReference>
<evidence type="ECO:0000259" key="8">
    <source>
        <dbReference type="Pfam" id="PF02308"/>
    </source>
</evidence>
<dbReference type="EMBL" id="LITU01000005">
    <property type="protein sequence ID" value="KOY18381.1"/>
    <property type="molecule type" value="Genomic_DNA"/>
</dbReference>
<keyword evidence="4 7" id="KW-0812">Transmembrane</keyword>
<dbReference type="OrthoDB" id="9811198at2"/>
<evidence type="ECO:0000256" key="1">
    <source>
        <dbReference type="ARBA" id="ARBA00004651"/>
    </source>
</evidence>
<evidence type="ECO:0000313" key="10">
    <source>
        <dbReference type="Proteomes" id="UP000037688"/>
    </source>
</evidence>
<organism evidence="9 10">
    <name type="scientific">Paenibacillus xylanivorans</name>
    <dbReference type="NCBI Taxonomy" id="1705561"/>
    <lineage>
        <taxon>Bacteria</taxon>
        <taxon>Bacillati</taxon>
        <taxon>Bacillota</taxon>
        <taxon>Bacilli</taxon>
        <taxon>Bacillales</taxon>
        <taxon>Paenibacillaceae</taxon>
        <taxon>Paenibacillus</taxon>
    </lineage>
</organism>
<dbReference type="PRINTS" id="PR01837">
    <property type="entry name" value="MGTCSAPBPROT"/>
</dbReference>
<dbReference type="Proteomes" id="UP000037688">
    <property type="component" value="Unassembled WGS sequence"/>
</dbReference>
<dbReference type="GO" id="GO:0005886">
    <property type="term" value="C:plasma membrane"/>
    <property type="evidence" value="ECO:0007669"/>
    <property type="project" value="UniProtKB-SubCell"/>
</dbReference>
<evidence type="ECO:0000256" key="7">
    <source>
        <dbReference type="SAM" id="Phobius"/>
    </source>
</evidence>
<feature type="domain" description="MgtC/SapB/SrpB/YhiD N-terminal" evidence="8">
    <location>
        <begin position="16"/>
        <end position="144"/>
    </location>
</feature>
<keyword evidence="10" id="KW-1185">Reference proteome</keyword>
<comment type="subcellular location">
    <subcellularLocation>
        <location evidence="1">Cell membrane</location>
        <topology evidence="1">Multi-pass membrane protein</topology>
    </subcellularLocation>
</comment>
<name>A0A0N0C685_9BACL</name>
<dbReference type="PANTHER" id="PTHR33778">
    <property type="entry name" value="PROTEIN MGTC"/>
    <property type="match status" value="1"/>
</dbReference>
<dbReference type="RefSeq" id="WP_053778958.1">
    <property type="nucleotide sequence ID" value="NZ_LITU01000005.1"/>
</dbReference>
<feature type="transmembrane region" description="Helical" evidence="7">
    <location>
        <begin position="41"/>
        <end position="60"/>
    </location>
</feature>
<evidence type="ECO:0000313" key="9">
    <source>
        <dbReference type="EMBL" id="KOY18381.1"/>
    </source>
</evidence>
<evidence type="ECO:0000256" key="3">
    <source>
        <dbReference type="ARBA" id="ARBA00022475"/>
    </source>
</evidence>
<comment type="caution">
    <text evidence="9">The sequence shown here is derived from an EMBL/GenBank/DDBJ whole genome shotgun (WGS) entry which is preliminary data.</text>
</comment>
<feature type="transmembrane region" description="Helical" evidence="7">
    <location>
        <begin position="108"/>
        <end position="139"/>
    </location>
</feature>
<evidence type="ECO:0000256" key="6">
    <source>
        <dbReference type="ARBA" id="ARBA00023136"/>
    </source>
</evidence>
<evidence type="ECO:0000256" key="5">
    <source>
        <dbReference type="ARBA" id="ARBA00022989"/>
    </source>
</evidence>
<proteinExistence type="inferred from homology"/>
<dbReference type="InterPro" id="IPR003416">
    <property type="entry name" value="MgtC/SapB/SrpB/YhiD_fam"/>
</dbReference>
<feature type="transmembrane region" description="Helical" evidence="7">
    <location>
        <begin position="76"/>
        <end position="96"/>
    </location>
</feature>
<keyword evidence="6 7" id="KW-0472">Membrane</keyword>
<keyword evidence="3" id="KW-1003">Cell membrane</keyword>
<dbReference type="PANTHER" id="PTHR33778:SF1">
    <property type="entry name" value="MAGNESIUM TRANSPORTER YHID-RELATED"/>
    <property type="match status" value="1"/>
</dbReference>
<comment type="similarity">
    <text evidence="2">Belongs to the MgtC/SapB family.</text>
</comment>